<proteinExistence type="predicted"/>
<comment type="caution">
    <text evidence="1">The sequence shown here is derived from an EMBL/GenBank/DDBJ whole genome shotgun (WGS) entry which is preliminary data.</text>
</comment>
<protein>
    <submittedName>
        <fullName evidence="1">Uncharacterized protein</fullName>
    </submittedName>
</protein>
<reference evidence="1 2" key="1">
    <citation type="journal article" date="2024" name="Ann. Entomol. Soc. Am.">
        <title>Genomic analyses of the southern and eastern yellowjacket wasps (Hymenoptera: Vespidae) reveal evolutionary signatures of social life.</title>
        <authorList>
            <person name="Catto M.A."/>
            <person name="Caine P.B."/>
            <person name="Orr S.E."/>
            <person name="Hunt B.G."/>
            <person name="Goodisman M.A.D."/>
        </authorList>
    </citation>
    <scope>NUCLEOTIDE SEQUENCE [LARGE SCALE GENOMIC DNA]</scope>
    <source>
        <strain evidence="1">233</strain>
        <tissue evidence="1">Head and thorax</tissue>
    </source>
</reference>
<dbReference type="AlphaFoldDB" id="A0ABD2BHB3"/>
<evidence type="ECO:0000313" key="1">
    <source>
        <dbReference type="EMBL" id="KAL2732144.1"/>
    </source>
</evidence>
<accession>A0ABD2BHB3</accession>
<evidence type="ECO:0000313" key="2">
    <source>
        <dbReference type="Proteomes" id="UP001607302"/>
    </source>
</evidence>
<sequence length="124" mass="14163">MPMATKVVNLAFRRRTTCRNELPLTKNNESLFPLSNARISSGKKRHSTLPVLYYIEDSNCVIIATEINDSTHLVLLKLGPFVSIRNYTEKEIHELRKHNNLNGTPYPIKLTSEVNAKMHTSNDK</sequence>
<dbReference type="EMBL" id="JAUDFV010000094">
    <property type="protein sequence ID" value="KAL2732144.1"/>
    <property type="molecule type" value="Genomic_DNA"/>
</dbReference>
<gene>
    <name evidence="1" type="ORF">V1478_004328</name>
</gene>
<organism evidence="1 2">
    <name type="scientific">Vespula squamosa</name>
    <name type="common">Southern yellow jacket</name>
    <name type="synonym">Wasp</name>
    <dbReference type="NCBI Taxonomy" id="30214"/>
    <lineage>
        <taxon>Eukaryota</taxon>
        <taxon>Metazoa</taxon>
        <taxon>Ecdysozoa</taxon>
        <taxon>Arthropoda</taxon>
        <taxon>Hexapoda</taxon>
        <taxon>Insecta</taxon>
        <taxon>Pterygota</taxon>
        <taxon>Neoptera</taxon>
        <taxon>Endopterygota</taxon>
        <taxon>Hymenoptera</taxon>
        <taxon>Apocrita</taxon>
        <taxon>Aculeata</taxon>
        <taxon>Vespoidea</taxon>
        <taxon>Vespidae</taxon>
        <taxon>Vespinae</taxon>
        <taxon>Vespula</taxon>
    </lineage>
</organism>
<dbReference type="Proteomes" id="UP001607302">
    <property type="component" value="Unassembled WGS sequence"/>
</dbReference>
<keyword evidence="2" id="KW-1185">Reference proteome</keyword>
<name>A0ABD2BHB3_VESSQ</name>